<dbReference type="EMBL" id="LGCL01000004">
    <property type="protein sequence ID" value="KPL80571.1"/>
    <property type="molecule type" value="Genomic_DNA"/>
</dbReference>
<reference evidence="2 3" key="1">
    <citation type="submission" date="2015-07" db="EMBL/GenBank/DDBJ databases">
        <title>Genome sequence of Ornatilinea apprima DSM 23815.</title>
        <authorList>
            <person name="Hemp J."/>
            <person name="Ward L.M."/>
            <person name="Pace L.A."/>
            <person name="Fischer W.W."/>
        </authorList>
    </citation>
    <scope>NUCLEOTIDE SEQUENCE [LARGE SCALE GENOMIC DNA]</scope>
    <source>
        <strain evidence="2 3">P3M-1</strain>
    </source>
</reference>
<sequence>MKAFYLDSANVEQAKKVAEWGWVKGITTNPSLLTRSEYPPETTLLNLAAAMPGVPVFYQLTAPDLDNMLREADRARQLLQERLVLKIPATTAGLAACARLSPHQPVAVTTVYHTAQALAANAAGAQYLIFYHDRALRRLEDGHQLAAELVRALAGTSTQIIAASIKSLEEIYAVRMAGITHLTVPFEVLAQIGAYEPTLKDVEAFQETGSGLLEE</sequence>
<keyword evidence="3" id="KW-1185">Reference proteome</keyword>
<dbReference type="PATRIC" id="fig|1134406.4.peg.1086"/>
<dbReference type="OrthoDB" id="9807051at2"/>
<dbReference type="InterPro" id="IPR001585">
    <property type="entry name" value="TAL/FSA"/>
</dbReference>
<evidence type="ECO:0000313" key="2">
    <source>
        <dbReference type="EMBL" id="KPL80571.1"/>
    </source>
</evidence>
<dbReference type="AlphaFoldDB" id="A0A0P6XKS7"/>
<evidence type="ECO:0008006" key="4">
    <source>
        <dbReference type="Google" id="ProtNLM"/>
    </source>
</evidence>
<proteinExistence type="predicted"/>
<evidence type="ECO:0000256" key="1">
    <source>
        <dbReference type="ARBA" id="ARBA00023270"/>
    </source>
</evidence>
<name>A0A0P6XKS7_9CHLR</name>
<dbReference type="PANTHER" id="PTHR10683:SF40">
    <property type="entry name" value="FRUCTOSE-6-PHOSPHATE ALDOLASE 1-RELATED"/>
    <property type="match status" value="1"/>
</dbReference>
<comment type="caution">
    <text evidence="2">The sequence shown here is derived from an EMBL/GenBank/DDBJ whole genome shotgun (WGS) entry which is preliminary data.</text>
</comment>
<dbReference type="STRING" id="1134406.ADN00_01630"/>
<dbReference type="Pfam" id="PF00923">
    <property type="entry name" value="TAL_FSA"/>
    <property type="match status" value="1"/>
</dbReference>
<evidence type="ECO:0000313" key="3">
    <source>
        <dbReference type="Proteomes" id="UP000050417"/>
    </source>
</evidence>
<dbReference type="Proteomes" id="UP000050417">
    <property type="component" value="Unassembled WGS sequence"/>
</dbReference>
<dbReference type="GO" id="GO:0005975">
    <property type="term" value="P:carbohydrate metabolic process"/>
    <property type="evidence" value="ECO:0007669"/>
    <property type="project" value="InterPro"/>
</dbReference>
<dbReference type="PROSITE" id="PS01054">
    <property type="entry name" value="TRANSALDOLASE_1"/>
    <property type="match status" value="1"/>
</dbReference>
<dbReference type="SUPFAM" id="SSF51569">
    <property type="entry name" value="Aldolase"/>
    <property type="match status" value="1"/>
</dbReference>
<dbReference type="PANTHER" id="PTHR10683">
    <property type="entry name" value="TRANSALDOLASE"/>
    <property type="match status" value="1"/>
</dbReference>
<dbReference type="InterPro" id="IPR018225">
    <property type="entry name" value="Transaldolase_AS"/>
</dbReference>
<dbReference type="InterPro" id="IPR013785">
    <property type="entry name" value="Aldolase_TIM"/>
</dbReference>
<keyword evidence="1" id="KW-0704">Schiff base</keyword>
<dbReference type="RefSeq" id="WP_075061217.1">
    <property type="nucleotide sequence ID" value="NZ_LGCL01000004.1"/>
</dbReference>
<dbReference type="Gene3D" id="3.20.20.70">
    <property type="entry name" value="Aldolase class I"/>
    <property type="match status" value="1"/>
</dbReference>
<protein>
    <recommendedName>
        <fullName evidence="4">Transaldolase</fullName>
    </recommendedName>
</protein>
<organism evidence="2 3">
    <name type="scientific">Ornatilinea apprima</name>
    <dbReference type="NCBI Taxonomy" id="1134406"/>
    <lineage>
        <taxon>Bacteria</taxon>
        <taxon>Bacillati</taxon>
        <taxon>Chloroflexota</taxon>
        <taxon>Anaerolineae</taxon>
        <taxon>Anaerolineales</taxon>
        <taxon>Anaerolineaceae</taxon>
        <taxon>Ornatilinea</taxon>
    </lineage>
</organism>
<gene>
    <name evidence="2" type="ORF">ADN00_01630</name>
</gene>
<accession>A0A0P6XKS7</accession>